<accession>A0A2A3YLF5</accession>
<dbReference type="RefSeq" id="WP_096196745.1">
    <property type="nucleotide sequence ID" value="NZ_JBQQHC010000001.1"/>
</dbReference>
<keyword evidence="2" id="KW-1133">Transmembrane helix</keyword>
<dbReference type="AlphaFoldDB" id="A0A2A3YLF5"/>
<evidence type="ECO:0000313" key="3">
    <source>
        <dbReference type="EMBL" id="PCC40144.1"/>
    </source>
</evidence>
<comment type="caution">
    <text evidence="3">The sequence shown here is derived from an EMBL/GenBank/DDBJ whole genome shotgun (WGS) entry which is preliminary data.</text>
</comment>
<sequence length="131" mass="14223">MSDRAENVRAAGDGAGRILRPWRLVIALVLALFVLFAVPGMLVRLGSRRRIQETRTRTPSGASSGGPGASTMDEELLRVPSTELSELGAEHRWQMAQALGIPWRDELIVDAQGWAAACCEAAEREADGLRQ</sequence>
<proteinExistence type="predicted"/>
<protein>
    <submittedName>
        <fullName evidence="3">Uncharacterized protein</fullName>
    </submittedName>
</protein>
<name>A0A2A3YLF5_9MICO</name>
<evidence type="ECO:0000256" key="1">
    <source>
        <dbReference type="SAM" id="MobiDB-lite"/>
    </source>
</evidence>
<keyword evidence="4" id="KW-1185">Reference proteome</keyword>
<dbReference type="OrthoDB" id="4794491at2"/>
<dbReference type="EMBL" id="NRGR01000008">
    <property type="protein sequence ID" value="PCC40144.1"/>
    <property type="molecule type" value="Genomic_DNA"/>
</dbReference>
<reference evidence="3 4" key="1">
    <citation type="journal article" date="2017" name="Elife">
        <title>Extensive horizontal gene transfer in cheese-associated bacteria.</title>
        <authorList>
            <person name="Bonham K.S."/>
            <person name="Wolfe B.E."/>
            <person name="Dutton R.J."/>
        </authorList>
    </citation>
    <scope>NUCLEOTIDE SEQUENCE [LARGE SCALE GENOMIC DNA]</scope>
    <source>
        <strain evidence="3 4">341_9</strain>
    </source>
</reference>
<organism evidence="3 4">
    <name type="scientific">Brachybacterium alimentarium</name>
    <dbReference type="NCBI Taxonomy" id="47845"/>
    <lineage>
        <taxon>Bacteria</taxon>
        <taxon>Bacillati</taxon>
        <taxon>Actinomycetota</taxon>
        <taxon>Actinomycetes</taxon>
        <taxon>Micrococcales</taxon>
        <taxon>Dermabacteraceae</taxon>
        <taxon>Brachybacterium</taxon>
    </lineage>
</organism>
<evidence type="ECO:0000313" key="4">
    <source>
        <dbReference type="Proteomes" id="UP000218598"/>
    </source>
</evidence>
<feature type="transmembrane region" description="Helical" evidence="2">
    <location>
        <begin position="24"/>
        <end position="45"/>
    </location>
</feature>
<keyword evidence="2" id="KW-0812">Transmembrane</keyword>
<dbReference type="Proteomes" id="UP000218598">
    <property type="component" value="Unassembled WGS sequence"/>
</dbReference>
<evidence type="ECO:0000256" key="2">
    <source>
        <dbReference type="SAM" id="Phobius"/>
    </source>
</evidence>
<feature type="region of interest" description="Disordered" evidence="1">
    <location>
        <begin position="51"/>
        <end position="75"/>
    </location>
</feature>
<gene>
    <name evidence="3" type="ORF">CIK66_05785</name>
</gene>
<keyword evidence="2" id="KW-0472">Membrane</keyword>